<keyword evidence="12" id="KW-0482">Metalloprotease</keyword>
<dbReference type="GO" id="GO:0042277">
    <property type="term" value="F:peptide binding"/>
    <property type="evidence" value="ECO:0007669"/>
    <property type="project" value="TreeGrafter"/>
</dbReference>
<dbReference type="Proteomes" id="UP000233767">
    <property type="component" value="Unassembled WGS sequence"/>
</dbReference>
<dbReference type="InterPro" id="IPR001930">
    <property type="entry name" value="Peptidase_M1"/>
</dbReference>
<accession>A0A497V9Z9</accession>
<reference evidence="17 19" key="1">
    <citation type="submission" date="2017-12" db="EMBL/GenBank/DDBJ databases">
        <title>Genomic Encyclopedia of Type Strains, Phase III (KMG-III): the genomes of soil and plant-associated and newly described type strains.</title>
        <authorList>
            <person name="Whitman W."/>
        </authorList>
    </citation>
    <scope>NUCLEOTIDE SEQUENCE [LARGE SCALE GENOMIC DNA]</scope>
    <source>
        <strain evidence="17 19">IP-10</strain>
    </source>
</reference>
<evidence type="ECO:0000256" key="1">
    <source>
        <dbReference type="ARBA" id="ARBA00000098"/>
    </source>
</evidence>
<dbReference type="InterPro" id="IPR027268">
    <property type="entry name" value="Peptidase_M4/M1_CTD_sf"/>
</dbReference>
<keyword evidence="11" id="KW-0862">Zinc</keyword>
<keyword evidence="19" id="KW-1185">Reference proteome</keyword>
<dbReference type="Gene3D" id="2.60.40.1730">
    <property type="entry name" value="tricorn interacting facor f3 domain"/>
    <property type="match status" value="1"/>
</dbReference>
<evidence type="ECO:0000259" key="15">
    <source>
        <dbReference type="Pfam" id="PF17900"/>
    </source>
</evidence>
<evidence type="ECO:0000259" key="14">
    <source>
        <dbReference type="Pfam" id="PF01433"/>
    </source>
</evidence>
<dbReference type="Pfam" id="PF01433">
    <property type="entry name" value="Peptidase_M1"/>
    <property type="match status" value="1"/>
</dbReference>
<evidence type="ECO:0000256" key="4">
    <source>
        <dbReference type="ARBA" id="ARBA00012564"/>
    </source>
</evidence>
<feature type="domain" description="Secretion system C-terminal sorting" evidence="16">
    <location>
        <begin position="570"/>
        <end position="637"/>
    </location>
</feature>
<dbReference type="EC" id="3.4.11.2" evidence="4"/>
<keyword evidence="6" id="KW-0031">Aminopeptidase</keyword>
<gene>
    <name evidence="17" type="ORF">B0G92_0377</name>
    <name evidence="18" type="ORF">CLV50_1128</name>
</gene>
<keyword evidence="10" id="KW-0378">Hydrolase</keyword>
<evidence type="ECO:0000313" key="20">
    <source>
        <dbReference type="Proteomes" id="UP000275027"/>
    </source>
</evidence>
<organism evidence="18 20">
    <name type="scientific">Flavobacterium lindanitolerans</name>
    <dbReference type="NCBI Taxonomy" id="428988"/>
    <lineage>
        <taxon>Bacteria</taxon>
        <taxon>Pseudomonadati</taxon>
        <taxon>Bacteroidota</taxon>
        <taxon>Flavobacteriia</taxon>
        <taxon>Flavobacteriales</taxon>
        <taxon>Flavobacteriaceae</taxon>
        <taxon>Flavobacterium</taxon>
    </lineage>
</organism>
<keyword evidence="7" id="KW-0645">Protease</keyword>
<dbReference type="RefSeq" id="WP_101470897.1">
    <property type="nucleotide sequence ID" value="NZ_PJND01000007.1"/>
</dbReference>
<dbReference type="Proteomes" id="UP000275027">
    <property type="component" value="Unassembled WGS sequence"/>
</dbReference>
<dbReference type="CDD" id="cd09603">
    <property type="entry name" value="M1_APN_like"/>
    <property type="match status" value="1"/>
</dbReference>
<dbReference type="PANTHER" id="PTHR11533:SF174">
    <property type="entry name" value="PUROMYCIN-SENSITIVE AMINOPEPTIDASE-RELATED"/>
    <property type="match status" value="1"/>
</dbReference>
<evidence type="ECO:0000256" key="3">
    <source>
        <dbReference type="ARBA" id="ARBA00010136"/>
    </source>
</evidence>
<protein>
    <recommendedName>
        <fullName evidence="5">Aminopeptidase N</fullName>
        <ecNumber evidence="4">3.4.11.2</ecNumber>
    </recommendedName>
</protein>
<comment type="similarity">
    <text evidence="3">Belongs to the peptidase M1 family.</text>
</comment>
<dbReference type="PRINTS" id="PR00756">
    <property type="entry name" value="ALADIPTASE"/>
</dbReference>
<evidence type="ECO:0000256" key="11">
    <source>
        <dbReference type="ARBA" id="ARBA00022833"/>
    </source>
</evidence>
<name>A0A497V9Z9_9FLAO</name>
<dbReference type="GO" id="GO:0006508">
    <property type="term" value="P:proteolysis"/>
    <property type="evidence" value="ECO:0007669"/>
    <property type="project" value="UniProtKB-KW"/>
</dbReference>
<dbReference type="SUPFAM" id="SSF55486">
    <property type="entry name" value="Metalloproteases ('zincins'), catalytic domain"/>
    <property type="match status" value="1"/>
</dbReference>
<keyword evidence="9 13" id="KW-0732">Signal</keyword>
<dbReference type="NCBIfam" id="TIGR04183">
    <property type="entry name" value="Por_Secre_tail"/>
    <property type="match status" value="1"/>
</dbReference>
<dbReference type="InterPro" id="IPR042097">
    <property type="entry name" value="Aminopeptidase_N-like_N_sf"/>
</dbReference>
<comment type="caution">
    <text evidence="18">The sequence shown here is derived from an EMBL/GenBank/DDBJ whole genome shotgun (WGS) entry which is preliminary data.</text>
</comment>
<dbReference type="InterPro" id="IPR050344">
    <property type="entry name" value="Peptidase_M1_aminopeptidases"/>
</dbReference>
<dbReference type="PANTHER" id="PTHR11533">
    <property type="entry name" value="PROTEASE M1 ZINC METALLOPROTEASE"/>
    <property type="match status" value="1"/>
</dbReference>
<evidence type="ECO:0000256" key="6">
    <source>
        <dbReference type="ARBA" id="ARBA00022438"/>
    </source>
</evidence>
<evidence type="ECO:0000256" key="8">
    <source>
        <dbReference type="ARBA" id="ARBA00022723"/>
    </source>
</evidence>
<evidence type="ECO:0000256" key="10">
    <source>
        <dbReference type="ARBA" id="ARBA00022801"/>
    </source>
</evidence>
<dbReference type="AlphaFoldDB" id="A0A497V9Z9"/>
<feature type="domain" description="Peptidase M1 membrane alanine aminopeptidase" evidence="14">
    <location>
        <begin position="316"/>
        <end position="463"/>
    </location>
</feature>
<evidence type="ECO:0000313" key="17">
    <source>
        <dbReference type="EMBL" id="PKW28752.1"/>
    </source>
</evidence>
<evidence type="ECO:0000256" key="2">
    <source>
        <dbReference type="ARBA" id="ARBA00001947"/>
    </source>
</evidence>
<dbReference type="GO" id="GO:0070006">
    <property type="term" value="F:metalloaminopeptidase activity"/>
    <property type="evidence" value="ECO:0007669"/>
    <property type="project" value="TreeGrafter"/>
</dbReference>
<evidence type="ECO:0000256" key="7">
    <source>
        <dbReference type="ARBA" id="ARBA00022670"/>
    </source>
</evidence>
<dbReference type="GO" id="GO:0005615">
    <property type="term" value="C:extracellular space"/>
    <property type="evidence" value="ECO:0007669"/>
    <property type="project" value="TreeGrafter"/>
</dbReference>
<sequence length="639" mass="70671">MKKIYLLLALSLSGIGFAQSSSSQNHQIAEAERKSAVKKINFRNNPNTENYDVTYHRLRFEVNPSNYYVKGNVTTYYRAKTNMSTVTFDLADELTVSSVKQRNTSLSFTQNGTNELVINLPAVQNTNVLDSLTIVYEGAPPAQSDGFNTYTHAGNPGLYTLSEPFGARDWWPCKQDLNDKIENLDVFIKTGSQYVSVANGVQISSVNNGDGTKTTHFRHGYPIPAYLVAIAVTNYTIFTQQAGTAPHTFPIVNYIYPESQTVVQNDLAVTVPIMDLFEQLFETYPFANEKYGHAQCSLPGGMEHTTVSFMGSFGRDLIAHELAHQWFGDKITCGSWKDIWLNEGFASYLAGLVIEDMDGATNFNSWKSGLINNITSQPGGAVYLTDSEALDAGRIFSSRLSYDKGAMVVHMLRFKLGDTNFFQGIKNYLADPSLAYGYAVTENLKTHLEVASGMDLDEFFNDWVYGQGYPRYTITVRNFSPGVARFTVSQTQSHSSVSFFEMPVPVRVTGTGGQSLDLILDNTTNNQTIDKNVPFAITGITFNPKSDIIARNSTATLGNEAFVLDENVKLYPNPASHSLQLELPDNVVLEKAIFYNALGQIIKETASQTSWDVSALPVGVNFVKIITDAGTKQMKFIKA</sequence>
<dbReference type="EMBL" id="RCCB01000010">
    <property type="protein sequence ID" value="RLJ35744.1"/>
    <property type="molecule type" value="Genomic_DNA"/>
</dbReference>
<keyword evidence="8" id="KW-0479">Metal-binding</keyword>
<evidence type="ECO:0000256" key="12">
    <source>
        <dbReference type="ARBA" id="ARBA00023049"/>
    </source>
</evidence>
<evidence type="ECO:0000256" key="9">
    <source>
        <dbReference type="ARBA" id="ARBA00022729"/>
    </source>
</evidence>
<comment type="cofactor">
    <cofactor evidence="2">
        <name>Zn(2+)</name>
        <dbReference type="ChEBI" id="CHEBI:29105"/>
    </cofactor>
</comment>
<evidence type="ECO:0000313" key="19">
    <source>
        <dbReference type="Proteomes" id="UP000233767"/>
    </source>
</evidence>
<dbReference type="EMBL" id="PJND01000007">
    <property type="protein sequence ID" value="PKW28752.1"/>
    <property type="molecule type" value="Genomic_DNA"/>
</dbReference>
<dbReference type="Gene3D" id="1.10.390.10">
    <property type="entry name" value="Neutral Protease Domain 2"/>
    <property type="match status" value="1"/>
</dbReference>
<dbReference type="Pfam" id="PF18962">
    <property type="entry name" value="Por_Secre_tail"/>
    <property type="match status" value="1"/>
</dbReference>
<feature type="signal peptide" evidence="13">
    <location>
        <begin position="1"/>
        <end position="18"/>
    </location>
</feature>
<dbReference type="SUPFAM" id="SSF63737">
    <property type="entry name" value="Leukotriene A4 hydrolase N-terminal domain"/>
    <property type="match status" value="1"/>
</dbReference>
<dbReference type="InterPro" id="IPR026444">
    <property type="entry name" value="Secre_tail"/>
</dbReference>
<dbReference type="Pfam" id="PF17900">
    <property type="entry name" value="Peptidase_M1_N"/>
    <property type="match status" value="1"/>
</dbReference>
<dbReference type="GO" id="GO:0008270">
    <property type="term" value="F:zinc ion binding"/>
    <property type="evidence" value="ECO:0007669"/>
    <property type="project" value="InterPro"/>
</dbReference>
<reference evidence="18 20" key="2">
    <citation type="submission" date="2018-10" db="EMBL/GenBank/DDBJ databases">
        <title>Genomic Encyclopedia of Archaeal and Bacterial Type Strains, Phase II (KMG-II): from individual species to whole genera.</title>
        <authorList>
            <person name="Goeker M."/>
        </authorList>
    </citation>
    <scope>NUCLEOTIDE SEQUENCE [LARGE SCALE GENOMIC DNA]</scope>
    <source>
        <strain evidence="18 20">DSM 21886</strain>
    </source>
</reference>
<proteinExistence type="inferred from homology"/>
<evidence type="ECO:0000313" key="18">
    <source>
        <dbReference type="EMBL" id="RLJ35744.1"/>
    </source>
</evidence>
<comment type="catalytic activity">
    <reaction evidence="1">
        <text>Release of an N-terminal amino acid, Xaa-|-Yaa- from a peptide, amide or arylamide. Xaa is preferably Ala, but may be most amino acids including Pro (slow action). When a terminal hydrophobic residue is followed by a prolyl residue, the two may be released as an intact Xaa-Pro dipeptide.</text>
        <dbReference type="EC" id="3.4.11.2"/>
    </reaction>
</comment>
<feature type="domain" description="Aminopeptidase N-like N-terminal" evidence="15">
    <location>
        <begin position="55"/>
        <end position="227"/>
    </location>
</feature>
<dbReference type="GO" id="GO:0043171">
    <property type="term" value="P:peptide catabolic process"/>
    <property type="evidence" value="ECO:0007669"/>
    <property type="project" value="TreeGrafter"/>
</dbReference>
<feature type="chain" id="PRO_5019775656" description="Aminopeptidase N" evidence="13">
    <location>
        <begin position="19"/>
        <end position="639"/>
    </location>
</feature>
<evidence type="ECO:0000256" key="5">
    <source>
        <dbReference type="ARBA" id="ARBA00015611"/>
    </source>
</evidence>
<dbReference type="GO" id="GO:0016020">
    <property type="term" value="C:membrane"/>
    <property type="evidence" value="ECO:0007669"/>
    <property type="project" value="TreeGrafter"/>
</dbReference>
<evidence type="ECO:0000259" key="16">
    <source>
        <dbReference type="Pfam" id="PF18962"/>
    </source>
</evidence>
<dbReference type="InterPro" id="IPR045357">
    <property type="entry name" value="Aminopeptidase_N-like_N"/>
</dbReference>
<dbReference type="GO" id="GO:0016285">
    <property type="term" value="F:alanyl aminopeptidase activity"/>
    <property type="evidence" value="ECO:0007669"/>
    <property type="project" value="UniProtKB-EC"/>
</dbReference>
<dbReference type="InterPro" id="IPR014782">
    <property type="entry name" value="Peptidase_M1_dom"/>
</dbReference>
<evidence type="ECO:0000256" key="13">
    <source>
        <dbReference type="SAM" id="SignalP"/>
    </source>
</evidence>
<dbReference type="GO" id="GO:0005737">
    <property type="term" value="C:cytoplasm"/>
    <property type="evidence" value="ECO:0007669"/>
    <property type="project" value="TreeGrafter"/>
</dbReference>